<feature type="transmembrane region" description="Helical" evidence="7">
    <location>
        <begin position="120"/>
        <end position="145"/>
    </location>
</feature>
<dbReference type="Proteomes" id="UP001497600">
    <property type="component" value="Chromosome C"/>
</dbReference>
<organism evidence="9 10">
    <name type="scientific">[Candida] anglica</name>
    <dbReference type="NCBI Taxonomy" id="148631"/>
    <lineage>
        <taxon>Eukaryota</taxon>
        <taxon>Fungi</taxon>
        <taxon>Dikarya</taxon>
        <taxon>Ascomycota</taxon>
        <taxon>Saccharomycotina</taxon>
        <taxon>Pichiomycetes</taxon>
        <taxon>Debaryomycetaceae</taxon>
        <taxon>Kurtzmaniella</taxon>
    </lineage>
</organism>
<evidence type="ECO:0000313" key="9">
    <source>
        <dbReference type="EMBL" id="CAK7900513.1"/>
    </source>
</evidence>
<keyword evidence="10" id="KW-1185">Reference proteome</keyword>
<evidence type="ECO:0000256" key="3">
    <source>
        <dbReference type="ARBA" id="ARBA00022448"/>
    </source>
</evidence>
<keyword evidence="5 7" id="KW-1133">Transmembrane helix</keyword>
<keyword evidence="3" id="KW-0813">Transport</keyword>
<feature type="transmembrane region" description="Helical" evidence="7">
    <location>
        <begin position="253"/>
        <end position="274"/>
    </location>
</feature>
<name>A0ABP0E975_9ASCO</name>
<dbReference type="InterPro" id="IPR051359">
    <property type="entry name" value="CaCA_antiporter"/>
</dbReference>
<feature type="transmembrane region" description="Helical" evidence="7">
    <location>
        <begin position="501"/>
        <end position="517"/>
    </location>
</feature>
<dbReference type="Gene3D" id="1.20.1420.30">
    <property type="entry name" value="NCX, central ion-binding region"/>
    <property type="match status" value="2"/>
</dbReference>
<evidence type="ECO:0000256" key="4">
    <source>
        <dbReference type="ARBA" id="ARBA00022692"/>
    </source>
</evidence>
<comment type="subcellular location">
    <subcellularLocation>
        <location evidence="1">Membrane</location>
        <topology evidence="1">Multi-pass membrane protein</topology>
    </subcellularLocation>
</comment>
<evidence type="ECO:0000256" key="2">
    <source>
        <dbReference type="ARBA" id="ARBA00008170"/>
    </source>
</evidence>
<evidence type="ECO:0000256" key="7">
    <source>
        <dbReference type="SAM" id="Phobius"/>
    </source>
</evidence>
<feature type="domain" description="Sodium/calcium exchanger membrane region" evidence="8">
    <location>
        <begin position="133"/>
        <end position="274"/>
    </location>
</feature>
<dbReference type="InterPro" id="IPR044880">
    <property type="entry name" value="NCX_ion-bd_dom_sf"/>
</dbReference>
<feature type="transmembrane region" description="Helical" evidence="7">
    <location>
        <begin position="166"/>
        <end position="186"/>
    </location>
</feature>
<keyword evidence="6 7" id="KW-0472">Membrane</keyword>
<keyword evidence="4 7" id="KW-0812">Transmembrane</keyword>
<feature type="transmembrane region" description="Helical" evidence="7">
    <location>
        <begin position="666"/>
        <end position="685"/>
    </location>
</feature>
<dbReference type="PANTHER" id="PTHR12266">
    <property type="entry name" value="NA+/CA2+ K+ INDEPENDENT EXCHANGER"/>
    <property type="match status" value="1"/>
</dbReference>
<feature type="transmembrane region" description="Helical" evidence="7">
    <location>
        <begin position="198"/>
        <end position="217"/>
    </location>
</feature>
<evidence type="ECO:0000256" key="5">
    <source>
        <dbReference type="ARBA" id="ARBA00022989"/>
    </source>
</evidence>
<protein>
    <recommendedName>
        <fullName evidence="8">Sodium/calcium exchanger membrane region domain-containing protein</fullName>
    </recommendedName>
</protein>
<feature type="transmembrane region" description="Helical" evidence="7">
    <location>
        <begin position="589"/>
        <end position="616"/>
    </location>
</feature>
<feature type="transmembrane region" description="Helical" evidence="7">
    <location>
        <begin position="637"/>
        <end position="654"/>
    </location>
</feature>
<comment type="similarity">
    <text evidence="2">Belongs to the Ca(2+):cation antiporter (CaCA) (TC 2.A.19) family.</text>
</comment>
<feature type="transmembrane region" description="Helical" evidence="7">
    <location>
        <begin position="229"/>
        <end position="247"/>
    </location>
</feature>
<feature type="transmembrane region" description="Helical" evidence="7">
    <location>
        <begin position="21"/>
        <end position="42"/>
    </location>
</feature>
<evidence type="ECO:0000256" key="6">
    <source>
        <dbReference type="ARBA" id="ARBA00023136"/>
    </source>
</evidence>
<reference evidence="9 10" key="1">
    <citation type="submission" date="2024-01" db="EMBL/GenBank/DDBJ databases">
        <authorList>
            <consortium name="Genoscope - CEA"/>
            <person name="William W."/>
        </authorList>
    </citation>
    <scope>NUCLEOTIDE SEQUENCE [LARGE SCALE GENOMIC DNA]</scope>
    <source>
        <strain evidence="9 10">29B2s-10</strain>
    </source>
</reference>
<evidence type="ECO:0000259" key="8">
    <source>
        <dbReference type="Pfam" id="PF01699"/>
    </source>
</evidence>
<dbReference type="PANTHER" id="PTHR12266:SF0">
    <property type="entry name" value="MITOCHONDRIAL SODIUM_CALCIUM EXCHANGER PROTEIN"/>
    <property type="match status" value="1"/>
</dbReference>
<sequence>MYTTNRKTPSVRFQLSTKGAATKFSILSVVLVVIIILTFSIGKLGGAIDLIRQSTESSSYQVLDLDQPVAALSHNNPYSCDILHLKKNANSAEYCKYISKHCGVDYFAISKWYYCNGPSYSSLALVLTSVVSILLLLFLSLSILVANYLYPILVAVCRLLHVNDEFLSSVLVPFVNCFPDLVNYYITLKSDSVDLTLAQAMGSILIMFTLILGTICCMCPFDILDNRKILSNDFVWVFLVVLVFSYILSDGVITIYECTVMVGMYGAYVTYLFWTDKSIEEVQPTDLENQEEREHLLSPALIPISRNNSNLSIRVPFGIEDALSVLSDGFEEEDEEEIRVHDDLDNDEIVITSNPNGSNYDSMADLISFQANKMAAAHSTSELSLPSSIWVQTSTHKSIARSIFRNVTKMFQVIFNAIDLFLYTCIPFMVQEDEEDLANAHERGEIVESRQVSNQHLSHHHRSVYINWRPYHESVDRYISYVRCIVIPTILIHEFFPDHTVSLFAIFPLSMIIVHWGHCQAPILIYTLAILMTLLITSMSGTLILQLLKNLGLMLRISESLLGLTIFSVSNSINDIITDVTLANIGRPILGVNACLGTPLLSILLGVGLNGLMLIISKSANGKQRLFEIPLDFNPHLKVTLCGLICILTFYLIYVPLNGWKFDRRLGILAIASWFVITTYNCTIVNW</sequence>
<evidence type="ECO:0000256" key="1">
    <source>
        <dbReference type="ARBA" id="ARBA00004141"/>
    </source>
</evidence>
<evidence type="ECO:0000313" key="10">
    <source>
        <dbReference type="Proteomes" id="UP001497600"/>
    </source>
</evidence>
<feature type="domain" description="Sodium/calcium exchanger membrane region" evidence="8">
    <location>
        <begin position="526"/>
        <end position="680"/>
    </location>
</feature>
<accession>A0ABP0E975</accession>
<proteinExistence type="inferred from homology"/>
<feature type="transmembrane region" description="Helical" evidence="7">
    <location>
        <begin position="523"/>
        <end position="548"/>
    </location>
</feature>
<gene>
    <name evidence="9" type="ORF">CAAN4_C07690</name>
</gene>
<dbReference type="EMBL" id="OZ004255">
    <property type="protein sequence ID" value="CAK7900513.1"/>
    <property type="molecule type" value="Genomic_DNA"/>
</dbReference>
<dbReference type="InterPro" id="IPR004837">
    <property type="entry name" value="NaCa_Exmemb"/>
</dbReference>
<feature type="transmembrane region" description="Helical" evidence="7">
    <location>
        <begin position="410"/>
        <end position="430"/>
    </location>
</feature>
<dbReference type="Pfam" id="PF01699">
    <property type="entry name" value="Na_Ca_ex"/>
    <property type="match status" value="2"/>
</dbReference>